<keyword evidence="2" id="KW-1185">Reference proteome</keyword>
<dbReference type="GO" id="GO:0042800">
    <property type="term" value="F:histone H3K4 methyltransferase activity"/>
    <property type="evidence" value="ECO:0007669"/>
    <property type="project" value="TreeGrafter"/>
</dbReference>
<sequence>IRMELYCRQLDRLYKTIKQKHPELVNRKGVVFQHDNSRLHTSLVTRQKLLQLG</sequence>
<dbReference type="PANTHER" id="PTHR46060:SF2">
    <property type="entry name" value="HISTONE-LYSINE N-METHYLTRANSFERASE SETMAR"/>
    <property type="match status" value="1"/>
</dbReference>
<reference evidence="1 2" key="1">
    <citation type="journal article" date="2010" name="Science">
        <title>Genomic comparison of the ants Camponotus floridanus and Harpegnathos saltator.</title>
        <authorList>
            <person name="Bonasio R."/>
            <person name="Zhang G."/>
            <person name="Ye C."/>
            <person name="Mutti N.S."/>
            <person name="Fang X."/>
            <person name="Qin N."/>
            <person name="Donahue G."/>
            <person name="Yang P."/>
            <person name="Li Q."/>
            <person name="Li C."/>
            <person name="Zhang P."/>
            <person name="Huang Z."/>
            <person name="Berger S.L."/>
            <person name="Reinberg D."/>
            <person name="Wang J."/>
            <person name="Liebig J."/>
        </authorList>
    </citation>
    <scope>NUCLEOTIDE SEQUENCE [LARGE SCALE GENOMIC DNA]</scope>
    <source>
        <strain evidence="1 2">R22 G/1</strain>
    </source>
</reference>
<dbReference type="GO" id="GO:0044547">
    <property type="term" value="F:DNA topoisomerase binding"/>
    <property type="evidence" value="ECO:0007669"/>
    <property type="project" value="TreeGrafter"/>
</dbReference>
<dbReference type="GO" id="GO:0006303">
    <property type="term" value="P:double-strand break repair via nonhomologous end joining"/>
    <property type="evidence" value="ECO:0007669"/>
    <property type="project" value="TreeGrafter"/>
</dbReference>
<protein>
    <recommendedName>
        <fullName evidence="3">Histone-lysine N-methyltransferase SETMAR</fullName>
    </recommendedName>
</protein>
<dbReference type="GO" id="GO:0046975">
    <property type="term" value="F:histone H3K36 methyltransferase activity"/>
    <property type="evidence" value="ECO:0007669"/>
    <property type="project" value="TreeGrafter"/>
</dbReference>
<dbReference type="InterPro" id="IPR036397">
    <property type="entry name" value="RNaseH_sf"/>
</dbReference>
<dbReference type="PANTHER" id="PTHR46060">
    <property type="entry name" value="MARINER MOS1 TRANSPOSASE-LIKE PROTEIN"/>
    <property type="match status" value="1"/>
</dbReference>
<dbReference type="GO" id="GO:0035861">
    <property type="term" value="C:site of double-strand break"/>
    <property type="evidence" value="ECO:0007669"/>
    <property type="project" value="TreeGrafter"/>
</dbReference>
<dbReference type="AlphaFoldDB" id="E2BZT1"/>
<dbReference type="InterPro" id="IPR052709">
    <property type="entry name" value="Transposase-MT_Hybrid"/>
</dbReference>
<organism evidence="2">
    <name type="scientific">Harpegnathos saltator</name>
    <name type="common">Jerdon's jumping ant</name>
    <dbReference type="NCBI Taxonomy" id="610380"/>
    <lineage>
        <taxon>Eukaryota</taxon>
        <taxon>Metazoa</taxon>
        <taxon>Ecdysozoa</taxon>
        <taxon>Arthropoda</taxon>
        <taxon>Hexapoda</taxon>
        <taxon>Insecta</taxon>
        <taxon>Pterygota</taxon>
        <taxon>Neoptera</taxon>
        <taxon>Endopterygota</taxon>
        <taxon>Hymenoptera</taxon>
        <taxon>Apocrita</taxon>
        <taxon>Aculeata</taxon>
        <taxon>Formicoidea</taxon>
        <taxon>Formicidae</taxon>
        <taxon>Ponerinae</taxon>
        <taxon>Ponerini</taxon>
        <taxon>Harpegnathos</taxon>
    </lineage>
</organism>
<dbReference type="InParanoid" id="E2BZT1"/>
<dbReference type="GO" id="GO:0044774">
    <property type="term" value="P:mitotic DNA integrity checkpoint signaling"/>
    <property type="evidence" value="ECO:0007669"/>
    <property type="project" value="TreeGrafter"/>
</dbReference>
<dbReference type="GO" id="GO:0000729">
    <property type="term" value="P:DNA double-strand break processing"/>
    <property type="evidence" value="ECO:0007669"/>
    <property type="project" value="TreeGrafter"/>
</dbReference>
<feature type="non-terminal residue" evidence="1">
    <location>
        <position position="53"/>
    </location>
</feature>
<dbReference type="GO" id="GO:0000793">
    <property type="term" value="C:condensed chromosome"/>
    <property type="evidence" value="ECO:0007669"/>
    <property type="project" value="TreeGrafter"/>
</dbReference>
<dbReference type="GO" id="GO:0031297">
    <property type="term" value="P:replication fork processing"/>
    <property type="evidence" value="ECO:0007669"/>
    <property type="project" value="TreeGrafter"/>
</dbReference>
<feature type="non-terminal residue" evidence="1">
    <location>
        <position position="1"/>
    </location>
</feature>
<gene>
    <name evidence="1" type="ORF">EAI_12677</name>
</gene>
<dbReference type="Gene3D" id="3.30.420.10">
    <property type="entry name" value="Ribonuclease H-like superfamily/Ribonuclease H"/>
    <property type="match status" value="1"/>
</dbReference>
<name>E2BZT1_HARSA</name>
<accession>E2BZT1</accession>
<dbReference type="GO" id="GO:0003690">
    <property type="term" value="F:double-stranded DNA binding"/>
    <property type="evidence" value="ECO:0007669"/>
    <property type="project" value="TreeGrafter"/>
</dbReference>
<proteinExistence type="predicted"/>
<evidence type="ECO:0000313" key="2">
    <source>
        <dbReference type="Proteomes" id="UP000008237"/>
    </source>
</evidence>
<evidence type="ECO:0008006" key="3">
    <source>
        <dbReference type="Google" id="ProtNLM"/>
    </source>
</evidence>
<dbReference type="Proteomes" id="UP000008237">
    <property type="component" value="Unassembled WGS sequence"/>
</dbReference>
<dbReference type="GO" id="GO:0005634">
    <property type="term" value="C:nucleus"/>
    <property type="evidence" value="ECO:0007669"/>
    <property type="project" value="TreeGrafter"/>
</dbReference>
<dbReference type="GO" id="GO:0015074">
    <property type="term" value="P:DNA integration"/>
    <property type="evidence" value="ECO:0007669"/>
    <property type="project" value="TreeGrafter"/>
</dbReference>
<dbReference type="GO" id="GO:0000014">
    <property type="term" value="F:single-stranded DNA endodeoxyribonuclease activity"/>
    <property type="evidence" value="ECO:0007669"/>
    <property type="project" value="TreeGrafter"/>
</dbReference>
<dbReference type="EMBL" id="GL451673">
    <property type="protein sequence ID" value="EFN78799.1"/>
    <property type="molecule type" value="Genomic_DNA"/>
</dbReference>
<dbReference type="GO" id="GO:0003697">
    <property type="term" value="F:single-stranded DNA binding"/>
    <property type="evidence" value="ECO:0007669"/>
    <property type="project" value="TreeGrafter"/>
</dbReference>
<evidence type="ECO:0000313" key="1">
    <source>
        <dbReference type="EMBL" id="EFN78799.1"/>
    </source>
</evidence>